<dbReference type="AlphaFoldDB" id="A0A0F9BIS9"/>
<feature type="coiled-coil region" evidence="1">
    <location>
        <begin position="34"/>
        <end position="61"/>
    </location>
</feature>
<evidence type="ECO:0000256" key="1">
    <source>
        <dbReference type="SAM" id="Coils"/>
    </source>
</evidence>
<evidence type="ECO:0000313" key="3">
    <source>
        <dbReference type="EMBL" id="KKK90469.1"/>
    </source>
</evidence>
<organism evidence="3">
    <name type="scientific">marine sediment metagenome</name>
    <dbReference type="NCBI Taxonomy" id="412755"/>
    <lineage>
        <taxon>unclassified sequences</taxon>
        <taxon>metagenomes</taxon>
        <taxon>ecological metagenomes</taxon>
    </lineage>
</organism>
<reference evidence="3" key="1">
    <citation type="journal article" date="2015" name="Nature">
        <title>Complex archaea that bridge the gap between prokaryotes and eukaryotes.</title>
        <authorList>
            <person name="Spang A."/>
            <person name="Saw J.H."/>
            <person name="Jorgensen S.L."/>
            <person name="Zaremba-Niedzwiedzka K."/>
            <person name="Martijn J."/>
            <person name="Lind A.E."/>
            <person name="van Eijk R."/>
            <person name="Schleper C."/>
            <person name="Guy L."/>
            <person name="Ettema T.J."/>
        </authorList>
    </citation>
    <scope>NUCLEOTIDE SEQUENCE</scope>
</reference>
<sequence length="97" mass="11273">YDAVTFSLKEYAQELATPQLFFMPAIDPYSILNRRLSEDEIEELKKRIEIEKSRIEKLKKSDWYTQPQIPEVTEAPIIAPPTPPNMPAMTKVKPLVR</sequence>
<accession>A0A0F9BIS9</accession>
<protein>
    <submittedName>
        <fullName evidence="3">Uncharacterized protein</fullName>
    </submittedName>
</protein>
<dbReference type="EMBL" id="LAZR01049091">
    <property type="protein sequence ID" value="KKK90469.1"/>
    <property type="molecule type" value="Genomic_DNA"/>
</dbReference>
<proteinExistence type="predicted"/>
<comment type="caution">
    <text evidence="3">The sequence shown here is derived from an EMBL/GenBank/DDBJ whole genome shotgun (WGS) entry which is preliminary data.</text>
</comment>
<keyword evidence="1" id="KW-0175">Coiled coil</keyword>
<evidence type="ECO:0000256" key="2">
    <source>
        <dbReference type="SAM" id="MobiDB-lite"/>
    </source>
</evidence>
<feature type="region of interest" description="Disordered" evidence="2">
    <location>
        <begin position="74"/>
        <end position="97"/>
    </location>
</feature>
<gene>
    <name evidence="3" type="ORF">LCGC14_2722710</name>
</gene>
<feature type="non-terminal residue" evidence="3">
    <location>
        <position position="1"/>
    </location>
</feature>
<name>A0A0F9BIS9_9ZZZZ</name>